<dbReference type="PIRSF" id="PIRSF000027">
    <property type="entry name" value="Cytc_c_prime"/>
    <property type="match status" value="1"/>
</dbReference>
<dbReference type="RefSeq" id="WP_106683565.1">
    <property type="nucleotide sequence ID" value="NZ_CP027667.1"/>
</dbReference>
<keyword evidence="10" id="KW-1185">Reference proteome</keyword>
<dbReference type="InterPro" id="IPR012127">
    <property type="entry name" value="Cyt_c_prime"/>
</dbReference>
<evidence type="ECO:0000256" key="5">
    <source>
        <dbReference type="ARBA" id="ARBA00023004"/>
    </source>
</evidence>
<comment type="PTM">
    <text evidence="7">Binds 1 heme group per subunit.</text>
</comment>
<dbReference type="GO" id="GO:0020037">
    <property type="term" value="F:heme binding"/>
    <property type="evidence" value="ECO:0007669"/>
    <property type="project" value="InterPro"/>
</dbReference>
<protein>
    <submittedName>
        <fullName evidence="9">Cytochrome C</fullName>
    </submittedName>
</protein>
<organism evidence="9 10">
    <name type="scientific">Melaminivora suipulveris</name>
    <dbReference type="NCBI Taxonomy" id="2109913"/>
    <lineage>
        <taxon>Bacteria</taxon>
        <taxon>Pseudomonadati</taxon>
        <taxon>Pseudomonadota</taxon>
        <taxon>Betaproteobacteria</taxon>
        <taxon>Burkholderiales</taxon>
        <taxon>Comamonadaceae</taxon>
        <taxon>Melaminivora</taxon>
    </lineage>
</organism>
<feature type="chain" id="PRO_5015331985" evidence="8">
    <location>
        <begin position="25"/>
        <end position="153"/>
    </location>
</feature>
<evidence type="ECO:0000256" key="8">
    <source>
        <dbReference type="SAM" id="SignalP"/>
    </source>
</evidence>
<feature type="binding site" description="covalent" evidence="7">
    <location>
        <position position="143"/>
    </location>
    <ligand>
        <name>heme c</name>
        <dbReference type="ChEBI" id="CHEBI:61717"/>
    </ligand>
</feature>
<evidence type="ECO:0000313" key="9">
    <source>
        <dbReference type="EMBL" id="AVO49130.1"/>
    </source>
</evidence>
<proteinExistence type="predicted"/>
<evidence type="ECO:0000256" key="3">
    <source>
        <dbReference type="ARBA" id="ARBA00022723"/>
    </source>
</evidence>
<dbReference type="KEGG" id="mela:C6568_07555"/>
<dbReference type="GO" id="GO:0022900">
    <property type="term" value="P:electron transport chain"/>
    <property type="evidence" value="ECO:0007669"/>
    <property type="project" value="InterPro"/>
</dbReference>
<keyword evidence="4" id="KW-0249">Electron transport</keyword>
<dbReference type="InterPro" id="IPR002321">
    <property type="entry name" value="Cyt_c_II"/>
</dbReference>
<dbReference type="OrthoDB" id="5520910at2"/>
<dbReference type="AlphaFoldDB" id="A0A2R3QBG6"/>
<name>A0A2R3QBG6_9BURK</name>
<sequence>MNFKTFALALAATAATTLALPAAAQFAKPEDAIKYRQSSLFVMGQHFGRIGAMANGKVPFDAKAAQADAEVIAALSSLPWTGFGPGTDKAAPTKARPEVWTDQAKFQDHAQKFQAEAPKLLAAAQSGNLDQLKAAFGSAANSCKACHDNFRAR</sequence>
<keyword evidence="3 6" id="KW-0479">Metal-binding</keyword>
<dbReference type="Gene3D" id="1.20.120.10">
    <property type="entry name" value="Cytochrome c/b562"/>
    <property type="match status" value="1"/>
</dbReference>
<keyword evidence="5 6" id="KW-0408">Iron</keyword>
<evidence type="ECO:0000256" key="7">
    <source>
        <dbReference type="PIRSR" id="PIRSR000027-2"/>
    </source>
</evidence>
<feature type="signal peptide" evidence="8">
    <location>
        <begin position="1"/>
        <end position="24"/>
    </location>
</feature>
<evidence type="ECO:0000256" key="4">
    <source>
        <dbReference type="ARBA" id="ARBA00022982"/>
    </source>
</evidence>
<dbReference type="EMBL" id="CP027667">
    <property type="protein sequence ID" value="AVO49130.1"/>
    <property type="molecule type" value="Genomic_DNA"/>
</dbReference>
<keyword evidence="8" id="KW-0732">Signal</keyword>
<dbReference type="GO" id="GO:0005506">
    <property type="term" value="F:iron ion binding"/>
    <property type="evidence" value="ECO:0007669"/>
    <property type="project" value="InterPro"/>
</dbReference>
<dbReference type="GO" id="GO:0042597">
    <property type="term" value="C:periplasmic space"/>
    <property type="evidence" value="ECO:0007669"/>
    <property type="project" value="InterPro"/>
</dbReference>
<accession>A0A2R3QBG6</accession>
<evidence type="ECO:0000256" key="6">
    <source>
        <dbReference type="PIRSR" id="PIRSR000027-1"/>
    </source>
</evidence>
<evidence type="ECO:0000313" key="10">
    <source>
        <dbReference type="Proteomes" id="UP000237925"/>
    </source>
</evidence>
<dbReference type="InterPro" id="IPR015984">
    <property type="entry name" value="Cyt_c_prime_subgr"/>
</dbReference>
<evidence type="ECO:0000256" key="2">
    <source>
        <dbReference type="ARBA" id="ARBA00022617"/>
    </source>
</evidence>
<keyword evidence="2 7" id="KW-0349">Heme</keyword>
<dbReference type="PROSITE" id="PS51009">
    <property type="entry name" value="CYTCII"/>
    <property type="match status" value="1"/>
</dbReference>
<dbReference type="Pfam" id="PF01322">
    <property type="entry name" value="Cytochrom_C_2"/>
    <property type="match status" value="1"/>
</dbReference>
<dbReference type="GO" id="GO:0009055">
    <property type="term" value="F:electron transfer activity"/>
    <property type="evidence" value="ECO:0007669"/>
    <property type="project" value="InterPro"/>
</dbReference>
<evidence type="ECO:0000256" key="1">
    <source>
        <dbReference type="ARBA" id="ARBA00022448"/>
    </source>
</evidence>
<reference evidence="9 10" key="1">
    <citation type="submission" date="2018-03" db="EMBL/GenBank/DDBJ databases">
        <title>Genome sequencing of Melaminivora sp.</title>
        <authorList>
            <person name="Kim S.-J."/>
            <person name="Heo J."/>
            <person name="Ahn J.-H."/>
            <person name="Kwon S.-W."/>
        </authorList>
    </citation>
    <scope>NUCLEOTIDE SEQUENCE [LARGE SCALE GENOMIC DNA]</scope>
    <source>
        <strain evidence="9 10">SC2-9</strain>
    </source>
</reference>
<keyword evidence="1" id="KW-0813">Transport</keyword>
<feature type="binding site" description="axial binding residue" evidence="6">
    <location>
        <position position="147"/>
    </location>
    <ligand>
        <name>heme c</name>
        <dbReference type="ChEBI" id="CHEBI:61717"/>
    </ligand>
    <ligandPart>
        <name>Fe</name>
        <dbReference type="ChEBI" id="CHEBI:18248"/>
    </ligandPart>
</feature>
<feature type="binding site" description="covalent" evidence="7">
    <location>
        <position position="146"/>
    </location>
    <ligand>
        <name>heme c</name>
        <dbReference type="ChEBI" id="CHEBI:61717"/>
    </ligand>
</feature>
<dbReference type="PRINTS" id="PR00608">
    <property type="entry name" value="CYTCHROMECII"/>
</dbReference>
<dbReference type="SUPFAM" id="SSF47175">
    <property type="entry name" value="Cytochromes"/>
    <property type="match status" value="1"/>
</dbReference>
<dbReference type="InterPro" id="IPR010980">
    <property type="entry name" value="Cyt_c/b562"/>
</dbReference>
<dbReference type="Proteomes" id="UP000237925">
    <property type="component" value="Chromosome"/>
</dbReference>
<gene>
    <name evidence="9" type="ORF">C6568_07555</name>
</gene>